<evidence type="ECO:0000313" key="1">
    <source>
        <dbReference type="EMBL" id="GFD50317.1"/>
    </source>
</evidence>
<gene>
    <name evidence="1" type="ORF">Tci_922286</name>
</gene>
<accession>A0A699WS54</accession>
<proteinExistence type="predicted"/>
<comment type="caution">
    <text evidence="1">The sequence shown here is derived from an EMBL/GenBank/DDBJ whole genome shotgun (WGS) entry which is preliminary data.</text>
</comment>
<sequence length="103" mass="10586">DAVVATRDGIALHEQVVGRVAGGRRIRGRATDGDARKVARSRSAVGRDGIVGNLVVVGRIGQEHAHAIRSAARGAARSVDCQVGNGGVVGAVELHHRLLVDVG</sequence>
<protein>
    <submittedName>
        <fullName evidence="1">Uncharacterized protein</fullName>
    </submittedName>
</protein>
<feature type="non-terminal residue" evidence="1">
    <location>
        <position position="1"/>
    </location>
</feature>
<dbReference type="AlphaFoldDB" id="A0A699WS54"/>
<dbReference type="EMBL" id="BKCJ011755954">
    <property type="protein sequence ID" value="GFD50317.1"/>
    <property type="molecule type" value="Genomic_DNA"/>
</dbReference>
<name>A0A699WS54_TANCI</name>
<organism evidence="1">
    <name type="scientific">Tanacetum cinerariifolium</name>
    <name type="common">Dalmatian daisy</name>
    <name type="synonym">Chrysanthemum cinerariifolium</name>
    <dbReference type="NCBI Taxonomy" id="118510"/>
    <lineage>
        <taxon>Eukaryota</taxon>
        <taxon>Viridiplantae</taxon>
        <taxon>Streptophyta</taxon>
        <taxon>Embryophyta</taxon>
        <taxon>Tracheophyta</taxon>
        <taxon>Spermatophyta</taxon>
        <taxon>Magnoliopsida</taxon>
        <taxon>eudicotyledons</taxon>
        <taxon>Gunneridae</taxon>
        <taxon>Pentapetalae</taxon>
        <taxon>asterids</taxon>
        <taxon>campanulids</taxon>
        <taxon>Asterales</taxon>
        <taxon>Asteraceae</taxon>
        <taxon>Asteroideae</taxon>
        <taxon>Anthemideae</taxon>
        <taxon>Anthemidinae</taxon>
        <taxon>Tanacetum</taxon>
    </lineage>
</organism>
<reference evidence="1" key="1">
    <citation type="journal article" date="2019" name="Sci. Rep.">
        <title>Draft genome of Tanacetum cinerariifolium, the natural source of mosquito coil.</title>
        <authorList>
            <person name="Yamashiro T."/>
            <person name="Shiraishi A."/>
            <person name="Satake H."/>
            <person name="Nakayama K."/>
        </authorList>
    </citation>
    <scope>NUCLEOTIDE SEQUENCE</scope>
</reference>